<accession>A0AAW1TA67</accession>
<comment type="caution">
    <text evidence="3">The sequence shown here is derived from an EMBL/GenBank/DDBJ whole genome shotgun (WGS) entry which is preliminary data.</text>
</comment>
<dbReference type="Proteomes" id="UP001485043">
    <property type="component" value="Unassembled WGS sequence"/>
</dbReference>
<proteinExistence type="predicted"/>
<feature type="region of interest" description="Disordered" evidence="2">
    <location>
        <begin position="78"/>
        <end position="98"/>
    </location>
</feature>
<name>A0AAW1TA67_9CHLO</name>
<dbReference type="AlphaFoldDB" id="A0AAW1TA67"/>
<evidence type="ECO:0000313" key="3">
    <source>
        <dbReference type="EMBL" id="KAK9865987.1"/>
    </source>
</evidence>
<gene>
    <name evidence="3" type="ORF">WJX84_001248</name>
</gene>
<organism evidence="3 4">
    <name type="scientific">Apatococcus fuscideae</name>
    <dbReference type="NCBI Taxonomy" id="2026836"/>
    <lineage>
        <taxon>Eukaryota</taxon>
        <taxon>Viridiplantae</taxon>
        <taxon>Chlorophyta</taxon>
        <taxon>core chlorophytes</taxon>
        <taxon>Trebouxiophyceae</taxon>
        <taxon>Chlorellales</taxon>
        <taxon>Chlorellaceae</taxon>
        <taxon>Apatococcus</taxon>
    </lineage>
</organism>
<evidence type="ECO:0000256" key="1">
    <source>
        <dbReference type="SAM" id="Coils"/>
    </source>
</evidence>
<protein>
    <submittedName>
        <fullName evidence="3">Uncharacterized protein</fullName>
    </submittedName>
</protein>
<keyword evidence="1" id="KW-0175">Coiled coil</keyword>
<reference evidence="3 4" key="1">
    <citation type="journal article" date="2024" name="Nat. Commun.">
        <title>Phylogenomics reveals the evolutionary origins of lichenization in chlorophyte algae.</title>
        <authorList>
            <person name="Puginier C."/>
            <person name="Libourel C."/>
            <person name="Otte J."/>
            <person name="Skaloud P."/>
            <person name="Haon M."/>
            <person name="Grisel S."/>
            <person name="Petersen M."/>
            <person name="Berrin J.G."/>
            <person name="Delaux P.M."/>
            <person name="Dal Grande F."/>
            <person name="Keller J."/>
        </authorList>
    </citation>
    <scope>NUCLEOTIDE SEQUENCE [LARGE SCALE GENOMIC DNA]</scope>
    <source>
        <strain evidence="3 4">SAG 2523</strain>
    </source>
</reference>
<feature type="coiled-coil region" evidence="1">
    <location>
        <begin position="13"/>
        <end position="40"/>
    </location>
</feature>
<evidence type="ECO:0000313" key="4">
    <source>
        <dbReference type="Proteomes" id="UP001485043"/>
    </source>
</evidence>
<dbReference type="EMBL" id="JALJOV010000199">
    <property type="protein sequence ID" value="KAK9865987.1"/>
    <property type="molecule type" value="Genomic_DNA"/>
</dbReference>
<keyword evidence="4" id="KW-1185">Reference proteome</keyword>
<sequence length="98" mass="11091">MQLVCRSRIPPYSSKLRRSLQLAEARVQALEASRSELHKLARDAADTFLQAEQQPAETDWGRQLVQAEHNSLLLQQQLWHSPGATHQDGNQAEVADYT</sequence>
<evidence type="ECO:0000256" key="2">
    <source>
        <dbReference type="SAM" id="MobiDB-lite"/>
    </source>
</evidence>